<reference evidence="1 2" key="1">
    <citation type="submission" date="2024-06" db="EMBL/GenBank/DDBJ databases">
        <title>The Natural Products Discovery Center: Release of the First 8490 Sequenced Strains for Exploring Actinobacteria Biosynthetic Diversity.</title>
        <authorList>
            <person name="Kalkreuter E."/>
            <person name="Kautsar S.A."/>
            <person name="Yang D."/>
            <person name="Bader C.D."/>
            <person name="Teijaro C.N."/>
            <person name="Fluegel L."/>
            <person name="Davis C.M."/>
            <person name="Simpson J.R."/>
            <person name="Lauterbach L."/>
            <person name="Steele A.D."/>
            <person name="Gui C."/>
            <person name="Meng S."/>
            <person name="Li G."/>
            <person name="Viehrig K."/>
            <person name="Ye F."/>
            <person name="Su P."/>
            <person name="Kiefer A.F."/>
            <person name="Nichols A."/>
            <person name="Cepeda A.J."/>
            <person name="Yan W."/>
            <person name="Fan B."/>
            <person name="Jiang Y."/>
            <person name="Adhikari A."/>
            <person name="Zheng C.-J."/>
            <person name="Schuster L."/>
            <person name="Cowan T.M."/>
            <person name="Smanski M.J."/>
            <person name="Chevrette M.G."/>
            <person name="De Carvalho L.P.S."/>
            <person name="Shen B."/>
        </authorList>
    </citation>
    <scope>NUCLEOTIDE SEQUENCE [LARGE SCALE GENOMIC DNA]</scope>
    <source>
        <strain evidence="1 2">NPDC005137</strain>
    </source>
</reference>
<keyword evidence="2" id="KW-1185">Reference proteome</keyword>
<protein>
    <submittedName>
        <fullName evidence="1">Uncharacterized protein</fullName>
    </submittedName>
</protein>
<organism evidence="1 2">
    <name type="scientific">Streptomyces sp. 900116325</name>
    <dbReference type="NCBI Taxonomy" id="3154295"/>
    <lineage>
        <taxon>Bacteria</taxon>
        <taxon>Bacillati</taxon>
        <taxon>Actinomycetota</taxon>
        <taxon>Actinomycetes</taxon>
        <taxon>Kitasatosporales</taxon>
        <taxon>Streptomycetaceae</taxon>
        <taxon>Streptomyces</taxon>
    </lineage>
</organism>
<sequence length="57" mass="6298">MPPVTTHLTPKSGKEITLDDLRELVQKTKDVNGKSLIVTTVNNRQAKIGRIDIDIAD</sequence>
<evidence type="ECO:0000313" key="2">
    <source>
        <dbReference type="Proteomes" id="UP001550044"/>
    </source>
</evidence>
<name>A0ABV2UEP2_9ACTN</name>
<dbReference type="RefSeq" id="WP_158715911.1">
    <property type="nucleotide sequence ID" value="NZ_JBEOSG010000035.1"/>
</dbReference>
<dbReference type="EMBL" id="JBEXIP010000024">
    <property type="protein sequence ID" value="MET8436313.1"/>
    <property type="molecule type" value="Genomic_DNA"/>
</dbReference>
<evidence type="ECO:0000313" key="1">
    <source>
        <dbReference type="EMBL" id="MET8436313.1"/>
    </source>
</evidence>
<comment type="caution">
    <text evidence="1">The sequence shown here is derived from an EMBL/GenBank/DDBJ whole genome shotgun (WGS) entry which is preliminary data.</text>
</comment>
<proteinExistence type="predicted"/>
<dbReference type="Proteomes" id="UP001550044">
    <property type="component" value="Unassembled WGS sequence"/>
</dbReference>
<accession>A0ABV2UEP2</accession>
<gene>
    <name evidence="1" type="ORF">ABZV61_26730</name>
</gene>